<organism evidence="2 3">
    <name type="scientific">Amycolatopsis regifaucium</name>
    <dbReference type="NCBI Taxonomy" id="546365"/>
    <lineage>
        <taxon>Bacteria</taxon>
        <taxon>Bacillati</taxon>
        <taxon>Actinomycetota</taxon>
        <taxon>Actinomycetes</taxon>
        <taxon>Pseudonocardiales</taxon>
        <taxon>Pseudonocardiaceae</taxon>
        <taxon>Amycolatopsis</taxon>
    </lineage>
</organism>
<proteinExistence type="predicted"/>
<gene>
    <name evidence="2" type="ORF">ATP06_0211065</name>
</gene>
<name>A0ABX3DVT4_9PSEU</name>
<keyword evidence="1" id="KW-0812">Transmembrane</keyword>
<keyword evidence="1" id="KW-0472">Membrane</keyword>
<dbReference type="Proteomes" id="UP000186883">
    <property type="component" value="Unassembled WGS sequence"/>
</dbReference>
<evidence type="ECO:0000256" key="1">
    <source>
        <dbReference type="SAM" id="Phobius"/>
    </source>
</evidence>
<dbReference type="RefSeq" id="WP_208616222.1">
    <property type="nucleotide sequence ID" value="NZ_LOBU02000011.1"/>
</dbReference>
<sequence length="148" mass="15829">MRTFGAFLTGAMLIALGNLLSDWDVKAAVVWPWFVVAGVFAGVFGLAELVKGNAARLVTVAAGLTGLSVWFAGWVPEETPGYEVWPWGLLIGGPVLAVAAFVSLRGRSGSAGLIGKWSRRSRRNGGVASRWQIRRVASKSAMRRKAKT</sequence>
<protein>
    <recommendedName>
        <fullName evidence="4">DUF5668 domain-containing protein</fullName>
    </recommendedName>
</protein>
<feature type="non-terminal residue" evidence="2">
    <location>
        <position position="148"/>
    </location>
</feature>
<evidence type="ECO:0000313" key="3">
    <source>
        <dbReference type="Proteomes" id="UP000186883"/>
    </source>
</evidence>
<reference evidence="2" key="1">
    <citation type="submission" date="2016-11" db="EMBL/GenBank/DDBJ databases">
        <title>Genome sequencing of Amycolatopsis regifaucium.</title>
        <authorList>
            <person name="Mayilraj S."/>
            <person name="Kaur N."/>
        </authorList>
    </citation>
    <scope>NUCLEOTIDE SEQUENCE [LARGE SCALE GENOMIC DNA]</scope>
    <source>
        <strain evidence="2">GY080</strain>
    </source>
</reference>
<evidence type="ECO:0000313" key="2">
    <source>
        <dbReference type="EMBL" id="OKA08559.1"/>
    </source>
</evidence>
<keyword evidence="1" id="KW-1133">Transmembrane helix</keyword>
<evidence type="ECO:0008006" key="4">
    <source>
        <dbReference type="Google" id="ProtNLM"/>
    </source>
</evidence>
<accession>A0ABX3DVT4</accession>
<comment type="caution">
    <text evidence="2">The sequence shown here is derived from an EMBL/GenBank/DDBJ whole genome shotgun (WGS) entry which is preliminary data.</text>
</comment>
<feature type="transmembrane region" description="Helical" evidence="1">
    <location>
        <begin position="57"/>
        <end position="75"/>
    </location>
</feature>
<keyword evidence="3" id="KW-1185">Reference proteome</keyword>
<feature type="transmembrane region" description="Helical" evidence="1">
    <location>
        <begin position="31"/>
        <end position="50"/>
    </location>
</feature>
<dbReference type="EMBL" id="LOBU02000011">
    <property type="protein sequence ID" value="OKA08559.1"/>
    <property type="molecule type" value="Genomic_DNA"/>
</dbReference>
<feature type="transmembrane region" description="Helical" evidence="1">
    <location>
        <begin position="87"/>
        <end position="104"/>
    </location>
</feature>